<feature type="active site" evidence="8 9">
    <location>
        <position position="286"/>
    </location>
</feature>
<sequence length="720" mass="82706">MPFFSVDNLPFLGEVGRLIGGEVIRAAAPFFAGQQPSRSFRSSALSKRAPASLLAAARRPGFDQLRAQCAANGTLFEDPDFPADDSSLGKTLRAERLHWKRPHEICRNPRFIIDGATRTDIKQGALGDCWLLAAIASLTLNPKLLQKVVHPGQNFDQGYAGIFHFQFWYFGEWVDVIIDDRLPVRGNDLVFVHSADRNEFWSALLEKAYAKLNSTYEALKGGSIAEAMEDFTGGVFECFDLDKPPKGLYHILKSGLQKNSMMGCSIDITNAQDSEARTSTGLVKGHAYSITGIDTVDLRGQKLQLVRIRNPWGEVEWNGPWSDRSSEWRSLGANERERLHQVMAEDGEFWMSMNDFLRHYSRVEICNLTPDVYREGDSRYWTVTKHEGRWLRGCTAGGCRNYGETFWTNPQFRLRLLEEDNDPDERNATCSFIVALMQKEMRKQQRNLLTLGYGIYQITHGEDPMPKEFFLYNQSCARSESFVNMREISHRFRLPPGDYIIVPSTFEPHQEADFLLRVFCEKPNKSHESDDEIGADLDKFPPPGEQTEEYEKFKHIFVKLAGEDREVSARELQSILNKITAKHSELQSEGFSMHACKSMVALMDKDGSGKLGLEEFRFLWERIKGWQAIFRRHDLDKDGMMSSYEMRTALNSAGFRLNNQMYQLLTLRYADEKMNIKFNDYITCLTRLEASFRTFYAMDPENKRFVKMPFGKWLYVTMYA</sequence>
<dbReference type="Ensembl" id="ENSEBUT00000023216.1">
    <property type="protein sequence ID" value="ENSEBUP00000022640.1"/>
    <property type="gene ID" value="ENSEBUG00000013946.1"/>
</dbReference>
<dbReference type="PROSITE" id="PS00018">
    <property type="entry name" value="EF_HAND_1"/>
    <property type="match status" value="1"/>
</dbReference>
<dbReference type="InterPro" id="IPR036213">
    <property type="entry name" value="Calpain_III_sf"/>
</dbReference>
<evidence type="ECO:0000259" key="10">
    <source>
        <dbReference type="PROSITE" id="PS50203"/>
    </source>
</evidence>
<dbReference type="Proteomes" id="UP000694388">
    <property type="component" value="Unplaced"/>
</dbReference>
<dbReference type="GO" id="GO:0004198">
    <property type="term" value="F:calcium-dependent cysteine-type endopeptidase activity"/>
    <property type="evidence" value="ECO:0007669"/>
    <property type="project" value="InterPro"/>
</dbReference>
<evidence type="ECO:0000256" key="3">
    <source>
        <dbReference type="ARBA" id="ARBA00022723"/>
    </source>
</evidence>
<keyword evidence="5 9" id="KW-0378">Hydrolase</keyword>
<feature type="active site" evidence="8 9">
    <location>
        <position position="129"/>
    </location>
</feature>
<dbReference type="InterPro" id="IPR038765">
    <property type="entry name" value="Papain-like_cys_pep_sf"/>
</dbReference>
<dbReference type="PRINTS" id="PR00704">
    <property type="entry name" value="CALPAIN"/>
</dbReference>
<dbReference type="AlphaFoldDB" id="A0A8C4R194"/>
<dbReference type="InterPro" id="IPR002048">
    <property type="entry name" value="EF_hand_dom"/>
</dbReference>
<dbReference type="FunFam" id="3.90.70.10:FF:000001">
    <property type="entry name" value="Calpain-1 catalytic subunit"/>
    <property type="match status" value="1"/>
</dbReference>
<dbReference type="InterPro" id="IPR022683">
    <property type="entry name" value="Calpain_III"/>
</dbReference>
<dbReference type="Pfam" id="PF01067">
    <property type="entry name" value="Calpain_III"/>
    <property type="match status" value="1"/>
</dbReference>
<comment type="similarity">
    <text evidence="1">Belongs to the peptidase C2 family.</text>
</comment>
<dbReference type="InterPro" id="IPR018247">
    <property type="entry name" value="EF_Hand_1_Ca_BS"/>
</dbReference>
<accession>A0A8C4R194</accession>
<keyword evidence="2 9" id="KW-0645">Protease</keyword>
<dbReference type="SMART" id="SM00054">
    <property type="entry name" value="EFh"/>
    <property type="match status" value="2"/>
</dbReference>
<feature type="domain" description="Calpain catalytic" evidence="10">
    <location>
        <begin position="75"/>
        <end position="369"/>
    </location>
</feature>
<evidence type="ECO:0000256" key="2">
    <source>
        <dbReference type="ARBA" id="ARBA00022670"/>
    </source>
</evidence>
<dbReference type="SUPFAM" id="SSF47473">
    <property type="entry name" value="EF-hand"/>
    <property type="match status" value="1"/>
</dbReference>
<dbReference type="InterPro" id="IPR000169">
    <property type="entry name" value="Pept_cys_AS"/>
</dbReference>
<dbReference type="FunFam" id="2.60.120.380:FF:000002">
    <property type="entry name" value="calpain-3 isoform X1"/>
    <property type="match status" value="1"/>
</dbReference>
<dbReference type="CDD" id="cd00044">
    <property type="entry name" value="CysPc"/>
    <property type="match status" value="1"/>
</dbReference>
<reference evidence="12" key="2">
    <citation type="submission" date="2025-09" db="UniProtKB">
        <authorList>
            <consortium name="Ensembl"/>
        </authorList>
    </citation>
    <scope>IDENTIFICATION</scope>
</reference>
<dbReference type="PROSITE" id="PS50203">
    <property type="entry name" value="CALPAIN_CAT"/>
    <property type="match status" value="1"/>
</dbReference>
<dbReference type="FunFam" id="1.10.238.10:FF:000065">
    <property type="entry name" value="calpain-3 isoform X1"/>
    <property type="match status" value="1"/>
</dbReference>
<dbReference type="InterPro" id="IPR001300">
    <property type="entry name" value="Peptidase_C2_calpain_cat"/>
</dbReference>
<dbReference type="GeneTree" id="ENSGT00940000158966"/>
<dbReference type="Gene3D" id="3.90.70.10">
    <property type="entry name" value="Cysteine proteinases"/>
    <property type="match status" value="1"/>
</dbReference>
<dbReference type="CDD" id="cd00214">
    <property type="entry name" value="Calpain_III"/>
    <property type="match status" value="1"/>
</dbReference>
<dbReference type="InterPro" id="IPR022684">
    <property type="entry name" value="Calpain_cysteine_protease"/>
</dbReference>
<keyword evidence="6 9" id="KW-0788">Thiol protease</keyword>
<dbReference type="PANTHER" id="PTHR10183:SF433">
    <property type="entry name" value="CALPAIN-A-RELATED"/>
    <property type="match status" value="1"/>
</dbReference>
<dbReference type="PROSITE" id="PS00139">
    <property type="entry name" value="THIOL_PROTEASE_CYS"/>
    <property type="match status" value="1"/>
</dbReference>
<dbReference type="Gene3D" id="2.60.120.380">
    <property type="match status" value="1"/>
</dbReference>
<dbReference type="SMART" id="SM00720">
    <property type="entry name" value="calpain_III"/>
    <property type="match status" value="1"/>
</dbReference>
<dbReference type="OMA" id="RIMCKAR"/>
<evidence type="ECO:0000259" key="11">
    <source>
        <dbReference type="PROSITE" id="PS50222"/>
    </source>
</evidence>
<dbReference type="PANTHER" id="PTHR10183">
    <property type="entry name" value="CALPAIN"/>
    <property type="match status" value="1"/>
</dbReference>
<dbReference type="PROSITE" id="PS50222">
    <property type="entry name" value="EF_HAND_2"/>
    <property type="match status" value="1"/>
</dbReference>
<evidence type="ECO:0000256" key="4">
    <source>
        <dbReference type="ARBA" id="ARBA00022737"/>
    </source>
</evidence>
<feature type="domain" description="EF-hand" evidence="11">
    <location>
        <begin position="621"/>
        <end position="656"/>
    </location>
</feature>
<dbReference type="InterPro" id="IPR011992">
    <property type="entry name" value="EF-hand-dom_pair"/>
</dbReference>
<dbReference type="GO" id="GO:0005737">
    <property type="term" value="C:cytoplasm"/>
    <property type="evidence" value="ECO:0007669"/>
    <property type="project" value="TreeGrafter"/>
</dbReference>
<keyword evidence="13" id="KW-1185">Reference proteome</keyword>
<evidence type="ECO:0000256" key="1">
    <source>
        <dbReference type="ARBA" id="ARBA00007623"/>
    </source>
</evidence>
<dbReference type="GO" id="GO:0006508">
    <property type="term" value="P:proteolysis"/>
    <property type="evidence" value="ECO:0007669"/>
    <property type="project" value="UniProtKB-KW"/>
</dbReference>
<name>A0A8C4R194_EPTBU</name>
<evidence type="ECO:0000313" key="12">
    <source>
        <dbReference type="Ensembl" id="ENSEBUP00000022640.1"/>
    </source>
</evidence>
<keyword evidence="3" id="KW-0479">Metal-binding</keyword>
<dbReference type="InterPro" id="IPR022682">
    <property type="entry name" value="Calpain_domain_III"/>
</dbReference>
<dbReference type="SUPFAM" id="SSF49758">
    <property type="entry name" value="Calpain large subunit, middle domain (domain III)"/>
    <property type="match status" value="1"/>
</dbReference>
<proteinExistence type="inferred from homology"/>
<protein>
    <submittedName>
        <fullName evidence="12">Calpain 9</fullName>
    </submittedName>
</protein>
<evidence type="ECO:0000256" key="6">
    <source>
        <dbReference type="ARBA" id="ARBA00022807"/>
    </source>
</evidence>
<dbReference type="GO" id="GO:0005509">
    <property type="term" value="F:calcium ion binding"/>
    <property type="evidence" value="ECO:0007669"/>
    <property type="project" value="InterPro"/>
</dbReference>
<organism evidence="12 13">
    <name type="scientific">Eptatretus burgeri</name>
    <name type="common">Inshore hagfish</name>
    <dbReference type="NCBI Taxonomy" id="7764"/>
    <lineage>
        <taxon>Eukaryota</taxon>
        <taxon>Metazoa</taxon>
        <taxon>Chordata</taxon>
        <taxon>Craniata</taxon>
        <taxon>Vertebrata</taxon>
        <taxon>Cyclostomata</taxon>
        <taxon>Myxini</taxon>
        <taxon>Myxiniformes</taxon>
        <taxon>Myxinidae</taxon>
        <taxon>Eptatretinae</taxon>
        <taxon>Eptatretus</taxon>
    </lineage>
</organism>
<evidence type="ECO:0000256" key="9">
    <source>
        <dbReference type="PROSITE-ProRule" id="PRU00239"/>
    </source>
</evidence>
<dbReference type="InterPro" id="IPR033883">
    <property type="entry name" value="C2_III"/>
</dbReference>
<dbReference type="Pfam" id="PF00648">
    <property type="entry name" value="Peptidase_C2"/>
    <property type="match status" value="1"/>
</dbReference>
<keyword evidence="7" id="KW-0106">Calcium</keyword>
<feature type="active site" evidence="8 9">
    <location>
        <position position="310"/>
    </location>
</feature>
<evidence type="ECO:0000256" key="5">
    <source>
        <dbReference type="ARBA" id="ARBA00022801"/>
    </source>
</evidence>
<reference evidence="12" key="1">
    <citation type="submission" date="2025-08" db="UniProtKB">
        <authorList>
            <consortium name="Ensembl"/>
        </authorList>
    </citation>
    <scope>IDENTIFICATION</scope>
</reference>
<dbReference type="SUPFAM" id="SSF54001">
    <property type="entry name" value="Cysteine proteinases"/>
    <property type="match status" value="1"/>
</dbReference>
<dbReference type="SMART" id="SM00230">
    <property type="entry name" value="CysPc"/>
    <property type="match status" value="1"/>
</dbReference>
<dbReference type="Gene3D" id="1.10.238.10">
    <property type="entry name" value="EF-hand"/>
    <property type="match status" value="1"/>
</dbReference>
<evidence type="ECO:0000256" key="7">
    <source>
        <dbReference type="ARBA" id="ARBA00022837"/>
    </source>
</evidence>
<keyword evidence="4" id="KW-0677">Repeat</keyword>
<evidence type="ECO:0000256" key="8">
    <source>
        <dbReference type="PIRSR" id="PIRSR622684-1"/>
    </source>
</evidence>
<evidence type="ECO:0000313" key="13">
    <source>
        <dbReference type="Proteomes" id="UP000694388"/>
    </source>
</evidence>